<protein>
    <submittedName>
        <fullName evidence="1">Uncharacterized protein</fullName>
    </submittedName>
</protein>
<name>A0A6J4KHC7_9CYAN</name>
<dbReference type="AlphaFoldDB" id="A0A6J4KHC7"/>
<reference evidence="1" key="1">
    <citation type="submission" date="2020-02" db="EMBL/GenBank/DDBJ databases">
        <authorList>
            <person name="Meier V. D."/>
        </authorList>
    </citation>
    <scope>NUCLEOTIDE SEQUENCE</scope>
    <source>
        <strain evidence="1">AVDCRST_MAG84</strain>
    </source>
</reference>
<sequence length="44" mass="5013">MISYWATITFGAKQHKCLSIPEKYSHGFVLWRCGGLTPASIYHI</sequence>
<gene>
    <name evidence="1" type="ORF">AVDCRST_MAG84-435</name>
</gene>
<organism evidence="1">
    <name type="scientific">uncultured Microcoleus sp</name>
    <dbReference type="NCBI Taxonomy" id="259945"/>
    <lineage>
        <taxon>Bacteria</taxon>
        <taxon>Bacillati</taxon>
        <taxon>Cyanobacteriota</taxon>
        <taxon>Cyanophyceae</taxon>
        <taxon>Oscillatoriophycideae</taxon>
        <taxon>Oscillatoriales</taxon>
        <taxon>Microcoleaceae</taxon>
        <taxon>Microcoleus</taxon>
        <taxon>environmental samples</taxon>
    </lineage>
</organism>
<proteinExistence type="predicted"/>
<evidence type="ECO:0000313" key="1">
    <source>
        <dbReference type="EMBL" id="CAA9305930.1"/>
    </source>
</evidence>
<accession>A0A6J4KHC7</accession>
<dbReference type="EMBL" id="CADCTZ010000062">
    <property type="protein sequence ID" value="CAA9305930.1"/>
    <property type="molecule type" value="Genomic_DNA"/>
</dbReference>